<protein>
    <submittedName>
        <fullName evidence="11">Protein PIN-LIKES 3</fullName>
    </submittedName>
</protein>
<dbReference type="EMBL" id="QZWG01000019">
    <property type="protein sequence ID" value="RZB47550.1"/>
    <property type="molecule type" value="Genomic_DNA"/>
</dbReference>
<feature type="transmembrane region" description="Helical" evidence="10">
    <location>
        <begin position="48"/>
        <end position="69"/>
    </location>
</feature>
<accession>A0A445FFG4</accession>
<proteinExistence type="inferred from homology"/>
<sequence length="109" mass="11941">MPNKTRASLPQPEMWFMSVNILGTFILVSTLGWILIKMTRPPKHMEGLILGCCSAGNLGNLSMIIIPAICKQKGNPFGEPDLCNQYGMAYAALSMAVCNMLILKLQVLI</sequence>
<keyword evidence="4" id="KW-0256">Endoplasmic reticulum</keyword>
<dbReference type="AlphaFoldDB" id="A0A445FFG4"/>
<comment type="similarity">
    <text evidence="9">Belongs to the auxin efflux carrier (TC 2.A.69.2) family.</text>
</comment>
<evidence type="ECO:0000256" key="5">
    <source>
        <dbReference type="ARBA" id="ARBA00022989"/>
    </source>
</evidence>
<evidence type="ECO:0000256" key="7">
    <source>
        <dbReference type="ARBA" id="ARBA00023294"/>
    </source>
</evidence>
<evidence type="ECO:0000256" key="2">
    <source>
        <dbReference type="ARBA" id="ARBA00022448"/>
    </source>
</evidence>
<keyword evidence="3 10" id="KW-0812">Transmembrane</keyword>
<comment type="subcellular location">
    <subcellularLocation>
        <location evidence="1">Endoplasmic reticulum membrane</location>
        <topology evidence="1">Multi-pass membrane protein</topology>
    </subcellularLocation>
</comment>
<evidence type="ECO:0000313" key="11">
    <source>
        <dbReference type="EMBL" id="RZB47550.1"/>
    </source>
</evidence>
<reference evidence="11 12" key="1">
    <citation type="submission" date="2018-09" db="EMBL/GenBank/DDBJ databases">
        <title>A high-quality reference genome of wild soybean provides a powerful tool to mine soybean genomes.</title>
        <authorList>
            <person name="Xie M."/>
            <person name="Chung C.Y.L."/>
            <person name="Li M.-W."/>
            <person name="Wong F.-L."/>
            <person name="Chan T.-F."/>
            <person name="Lam H.-M."/>
        </authorList>
    </citation>
    <scope>NUCLEOTIDE SEQUENCE [LARGE SCALE GENOMIC DNA]</scope>
    <source>
        <strain evidence="12">cv. W05</strain>
        <tissue evidence="11">Hypocotyl of etiolated seedlings</tissue>
    </source>
</reference>
<evidence type="ECO:0000256" key="10">
    <source>
        <dbReference type="SAM" id="Phobius"/>
    </source>
</evidence>
<dbReference type="PANTHER" id="PTHR31651:SF33">
    <property type="entry name" value="PROTEIN PIN-LIKES 1"/>
    <property type="match status" value="1"/>
</dbReference>
<keyword evidence="6 10" id="KW-0472">Membrane</keyword>
<keyword evidence="5 10" id="KW-1133">Transmembrane helix</keyword>
<comment type="function">
    <text evidence="8">Involved in cellular auxin homeostasis by regulating auxin metabolism. Regulates intracellular auxin accumulation at the endoplasmic reticulum and thus auxin availability for nuclear auxin signaling.</text>
</comment>
<dbReference type="InterPro" id="IPR004776">
    <property type="entry name" value="Mem_transp_PIN-like"/>
</dbReference>
<evidence type="ECO:0000313" key="12">
    <source>
        <dbReference type="Proteomes" id="UP000289340"/>
    </source>
</evidence>
<keyword evidence="7" id="KW-0927">Auxin signaling pathway</keyword>
<organism evidence="11 12">
    <name type="scientific">Glycine soja</name>
    <name type="common">Wild soybean</name>
    <dbReference type="NCBI Taxonomy" id="3848"/>
    <lineage>
        <taxon>Eukaryota</taxon>
        <taxon>Viridiplantae</taxon>
        <taxon>Streptophyta</taxon>
        <taxon>Embryophyta</taxon>
        <taxon>Tracheophyta</taxon>
        <taxon>Spermatophyta</taxon>
        <taxon>Magnoliopsida</taxon>
        <taxon>eudicotyledons</taxon>
        <taxon>Gunneridae</taxon>
        <taxon>Pentapetalae</taxon>
        <taxon>rosids</taxon>
        <taxon>fabids</taxon>
        <taxon>Fabales</taxon>
        <taxon>Fabaceae</taxon>
        <taxon>Papilionoideae</taxon>
        <taxon>50 kb inversion clade</taxon>
        <taxon>NPAAA clade</taxon>
        <taxon>indigoferoid/millettioid clade</taxon>
        <taxon>Phaseoleae</taxon>
        <taxon>Glycine</taxon>
        <taxon>Glycine subgen. Soja</taxon>
    </lineage>
</organism>
<evidence type="ECO:0000256" key="9">
    <source>
        <dbReference type="ARBA" id="ARBA00025752"/>
    </source>
</evidence>
<evidence type="ECO:0000256" key="8">
    <source>
        <dbReference type="ARBA" id="ARBA00025100"/>
    </source>
</evidence>
<comment type="caution">
    <text evidence="11">The sequence shown here is derived from an EMBL/GenBank/DDBJ whole genome shotgun (WGS) entry which is preliminary data.</text>
</comment>
<dbReference type="GO" id="GO:0080162">
    <property type="term" value="P:endoplasmic reticulum to cytosol auxin transport"/>
    <property type="evidence" value="ECO:0007669"/>
    <property type="project" value="InterPro"/>
</dbReference>
<evidence type="ECO:0000256" key="4">
    <source>
        <dbReference type="ARBA" id="ARBA00022824"/>
    </source>
</evidence>
<dbReference type="GO" id="GO:0005789">
    <property type="term" value="C:endoplasmic reticulum membrane"/>
    <property type="evidence" value="ECO:0007669"/>
    <property type="project" value="UniProtKB-SubCell"/>
</dbReference>
<dbReference type="Proteomes" id="UP000289340">
    <property type="component" value="Chromosome 19"/>
</dbReference>
<gene>
    <name evidence="11" type="ORF">D0Y65_051240</name>
</gene>
<feature type="transmembrane region" description="Helical" evidence="10">
    <location>
        <begin position="89"/>
        <end position="108"/>
    </location>
</feature>
<name>A0A445FFG4_GLYSO</name>
<keyword evidence="2" id="KW-0813">Transport</keyword>
<evidence type="ECO:0000256" key="3">
    <source>
        <dbReference type="ARBA" id="ARBA00022692"/>
    </source>
</evidence>
<evidence type="ECO:0000256" key="1">
    <source>
        <dbReference type="ARBA" id="ARBA00004477"/>
    </source>
</evidence>
<evidence type="ECO:0000256" key="6">
    <source>
        <dbReference type="ARBA" id="ARBA00023136"/>
    </source>
</evidence>
<dbReference type="GO" id="GO:0009734">
    <property type="term" value="P:auxin-activated signaling pathway"/>
    <property type="evidence" value="ECO:0007669"/>
    <property type="project" value="UniProtKB-KW"/>
</dbReference>
<dbReference type="Pfam" id="PF03547">
    <property type="entry name" value="Mem_trans"/>
    <property type="match status" value="1"/>
</dbReference>
<dbReference type="InterPro" id="IPR045033">
    <property type="entry name" value="PILS1/3/4/5/7"/>
</dbReference>
<keyword evidence="12" id="KW-1185">Reference proteome</keyword>
<feature type="transmembrane region" description="Helical" evidence="10">
    <location>
        <begin position="15"/>
        <end position="36"/>
    </location>
</feature>
<dbReference type="PANTHER" id="PTHR31651">
    <property type="match status" value="1"/>
</dbReference>